<dbReference type="InterPro" id="IPR050639">
    <property type="entry name" value="SSR_resolvase"/>
</dbReference>
<dbReference type="InterPro" id="IPR025827">
    <property type="entry name" value="Zn_ribbon_recom_dom"/>
</dbReference>
<dbReference type="PANTHER" id="PTHR30461:SF23">
    <property type="entry name" value="DNA RECOMBINASE-RELATED"/>
    <property type="match status" value="1"/>
</dbReference>
<name>A0A1V4EQS5_9BACL</name>
<evidence type="ECO:0000313" key="4">
    <source>
        <dbReference type="Proteomes" id="UP000190229"/>
    </source>
</evidence>
<feature type="domain" description="Resolvase/invertase-type recombinase catalytic" evidence="1">
    <location>
        <begin position="15"/>
        <end position="166"/>
    </location>
</feature>
<dbReference type="PROSITE" id="PS51737">
    <property type="entry name" value="RECOMBINASE_DNA_BIND"/>
    <property type="match status" value="1"/>
</dbReference>
<dbReference type="Pfam" id="PF00239">
    <property type="entry name" value="Resolvase"/>
    <property type="match status" value="1"/>
</dbReference>
<accession>A0A1V4EQS5</accession>
<gene>
    <name evidence="3" type="ORF">B2M26_12485</name>
</gene>
<keyword evidence="4" id="KW-1185">Reference proteome</keyword>
<dbReference type="InterPro" id="IPR011109">
    <property type="entry name" value="DNA_bind_recombinase_dom"/>
</dbReference>
<feature type="domain" description="Recombinase" evidence="2">
    <location>
        <begin position="174"/>
        <end position="293"/>
    </location>
</feature>
<evidence type="ECO:0000259" key="1">
    <source>
        <dbReference type="PROSITE" id="PS51736"/>
    </source>
</evidence>
<dbReference type="Pfam" id="PF07508">
    <property type="entry name" value="Recombinase"/>
    <property type="match status" value="1"/>
</dbReference>
<dbReference type="InterPro" id="IPR036162">
    <property type="entry name" value="Resolvase-like_N_sf"/>
</dbReference>
<dbReference type="AlphaFoldDB" id="A0A1V4EQS5"/>
<dbReference type="PROSITE" id="PS51736">
    <property type="entry name" value="RECOMBINASES_3"/>
    <property type="match status" value="1"/>
</dbReference>
<dbReference type="Pfam" id="PF13408">
    <property type="entry name" value="Zn_ribbon_recom"/>
    <property type="match status" value="1"/>
</dbReference>
<dbReference type="Proteomes" id="UP000190229">
    <property type="component" value="Unassembled WGS sequence"/>
</dbReference>
<dbReference type="Gene3D" id="3.40.50.1390">
    <property type="entry name" value="Resolvase, N-terminal catalytic domain"/>
    <property type="match status" value="1"/>
</dbReference>
<dbReference type="GO" id="GO:0000150">
    <property type="term" value="F:DNA strand exchange activity"/>
    <property type="evidence" value="ECO:0007669"/>
    <property type="project" value="InterPro"/>
</dbReference>
<dbReference type="EMBL" id="MWPS01000038">
    <property type="protein sequence ID" value="OPG15277.1"/>
    <property type="molecule type" value="Genomic_DNA"/>
</dbReference>
<evidence type="ECO:0008006" key="5">
    <source>
        <dbReference type="Google" id="ProtNLM"/>
    </source>
</evidence>
<dbReference type="PANTHER" id="PTHR30461">
    <property type="entry name" value="DNA-INVERTASE FROM LAMBDOID PROPHAGE"/>
    <property type="match status" value="1"/>
</dbReference>
<dbReference type="GO" id="GO:0003677">
    <property type="term" value="F:DNA binding"/>
    <property type="evidence" value="ECO:0007669"/>
    <property type="project" value="InterPro"/>
</dbReference>
<proteinExistence type="predicted"/>
<evidence type="ECO:0000259" key="2">
    <source>
        <dbReference type="PROSITE" id="PS51737"/>
    </source>
</evidence>
<dbReference type="SUPFAM" id="SSF53041">
    <property type="entry name" value="Resolvase-like"/>
    <property type="match status" value="1"/>
</dbReference>
<protein>
    <recommendedName>
        <fullName evidence="5">Recombinase domain-containing protein</fullName>
    </recommendedName>
</protein>
<sequence length="574" mass="64854">MGRGMRVSESYPFSRVINYLRRSRQDVERERRTGEDTLSEQKLLMARVLEKYEVRYDQVEEIGSGDKIDTRPVFRDVLLKLENGAYDAIAVKELSRLGRGSYTDMGRIYDLLRNLRLYVITPWRIYDPLNSSDARHIRFELFLSREEFETTRERLMGARYNYALQGKWMAGSTPYGYRVDPVSQKLIVHEEEAEVVRYIFALARGGDGQAPLSAYGIAKRLNKLGVATPRRLRTWHPAVIDRMLRKAIYRGDLTFHVTKRVGGRRVIRPREEWIVVPGAHEAIAADDGGAAARAAQGLGGGGTDAPETAVEAESGDVHASETVGDRPLWRKTVLADDECDALSGLLLCGRCGGRMQRRVSKRHYTCSDGARRMYRSVMLRCKTRDCLSLSYAEVEAKVVAAIAMLPLGDLRAALSRVRCLPLNGVSHALHDTHRAALLARQMRHLEARRARIYASYEEGVYSAEEFRRRRAMMDEEIAGLAARMDDDKKDMYAVGDCDTDGRGVSLCADGDMDKNQPEAWVECDTWGGVYQSLPVAFRREMLCVLFSEMVLIPSARTARMQTAKLRLVVRAVVE</sequence>
<comment type="caution">
    <text evidence="3">The sequence shown here is derived from an EMBL/GenBank/DDBJ whole genome shotgun (WGS) entry which is preliminary data.</text>
</comment>
<dbReference type="CDD" id="cd00338">
    <property type="entry name" value="Ser_Recombinase"/>
    <property type="match status" value="1"/>
</dbReference>
<dbReference type="InterPro" id="IPR038109">
    <property type="entry name" value="DNA_bind_recomb_sf"/>
</dbReference>
<dbReference type="SMART" id="SM00857">
    <property type="entry name" value="Resolvase"/>
    <property type="match status" value="1"/>
</dbReference>
<reference evidence="3 4" key="1">
    <citation type="submission" date="2017-02" db="EMBL/GenBank/DDBJ databases">
        <title>Draft genome of Acidibacillus ferrooxidans Huett2.</title>
        <authorList>
            <person name="Schopf S."/>
        </authorList>
    </citation>
    <scope>NUCLEOTIDE SEQUENCE [LARGE SCALE GENOMIC DNA]</scope>
    <source>
        <strain evidence="3 4">Huett2</strain>
    </source>
</reference>
<organism evidence="3 4">
    <name type="scientific">Ferroacidibacillus organovorans</name>
    <dbReference type="NCBI Taxonomy" id="1765683"/>
    <lineage>
        <taxon>Bacteria</taxon>
        <taxon>Bacillati</taxon>
        <taxon>Bacillota</taxon>
        <taxon>Bacilli</taxon>
        <taxon>Bacillales</taxon>
        <taxon>Alicyclobacillaceae</taxon>
        <taxon>Ferroacidibacillus</taxon>
    </lineage>
</organism>
<dbReference type="InterPro" id="IPR006119">
    <property type="entry name" value="Resolv_N"/>
</dbReference>
<dbReference type="Gene3D" id="3.90.1750.20">
    <property type="entry name" value="Putative Large Serine Recombinase, Chain B, Domain 2"/>
    <property type="match status" value="1"/>
</dbReference>
<evidence type="ECO:0000313" key="3">
    <source>
        <dbReference type="EMBL" id="OPG15277.1"/>
    </source>
</evidence>